<organism evidence="2 3">
    <name type="scientific">Actinosynnema pretiosum</name>
    <dbReference type="NCBI Taxonomy" id="42197"/>
    <lineage>
        <taxon>Bacteria</taxon>
        <taxon>Bacillati</taxon>
        <taxon>Actinomycetota</taxon>
        <taxon>Actinomycetes</taxon>
        <taxon>Pseudonocardiales</taxon>
        <taxon>Pseudonocardiaceae</taxon>
        <taxon>Actinosynnema</taxon>
    </lineage>
</organism>
<dbReference type="Proteomes" id="UP000218505">
    <property type="component" value="Chromosome"/>
</dbReference>
<reference evidence="2" key="1">
    <citation type="submission" date="2017-09" db="EMBL/GenBank/DDBJ databases">
        <title>Complete Genome Sequence of ansamitocin-producing Bacterium Actinosynnema pretiosum X47.</title>
        <authorList>
            <person name="Cao G."/>
            <person name="Zong G."/>
            <person name="Zhong C."/>
            <person name="Fu J."/>
        </authorList>
    </citation>
    <scope>NUCLEOTIDE SEQUENCE [LARGE SCALE GENOMIC DNA]</scope>
    <source>
        <strain evidence="2">X47</strain>
    </source>
</reference>
<sequence length="99" mass="10344">MTRFEVSARRVADRDAGVLRAVLPRLCRPALVVVAAGLGVVARLGASEVDRGLPREVPRTHAAAVWLIGLTAVALWLSAAAHPAWQADGWDLAGRGGTG</sequence>
<protein>
    <submittedName>
        <fullName evidence="2">Uncharacterized protein</fullName>
    </submittedName>
</protein>
<dbReference type="RefSeq" id="WP_096496980.1">
    <property type="nucleotide sequence ID" value="NZ_CP023445.1"/>
</dbReference>
<feature type="transmembrane region" description="Helical" evidence="1">
    <location>
        <begin position="64"/>
        <end position="85"/>
    </location>
</feature>
<dbReference type="AlphaFoldDB" id="A0A290ZDZ0"/>
<evidence type="ECO:0000313" key="3">
    <source>
        <dbReference type="Proteomes" id="UP000218505"/>
    </source>
</evidence>
<dbReference type="EMBL" id="CP023445">
    <property type="protein sequence ID" value="ATE57260.1"/>
    <property type="molecule type" value="Genomic_DNA"/>
</dbReference>
<keyword evidence="1" id="KW-1133">Transmembrane helix</keyword>
<gene>
    <name evidence="2" type="ORF">CNX65_31475</name>
</gene>
<dbReference type="KEGG" id="apre:CNX65_31475"/>
<keyword evidence="1" id="KW-0812">Transmembrane</keyword>
<keyword evidence="3" id="KW-1185">Reference proteome</keyword>
<evidence type="ECO:0000313" key="2">
    <source>
        <dbReference type="EMBL" id="ATE57260.1"/>
    </source>
</evidence>
<evidence type="ECO:0000256" key="1">
    <source>
        <dbReference type="SAM" id="Phobius"/>
    </source>
</evidence>
<proteinExistence type="predicted"/>
<name>A0A290ZDZ0_9PSEU</name>
<keyword evidence="1" id="KW-0472">Membrane</keyword>
<accession>A0A290ZDZ0</accession>